<evidence type="ECO:0000313" key="2">
    <source>
        <dbReference type="EMBL" id="VBB17576.1"/>
    </source>
</evidence>
<evidence type="ECO:0000313" key="3">
    <source>
        <dbReference type="Proteomes" id="UP000594342"/>
    </source>
</evidence>
<feature type="non-terminal residue" evidence="2">
    <location>
        <position position="1"/>
    </location>
</feature>
<sequence>VRQLFAKCKGDKSQLKSTYRTLSLKFHPDKIHQLMTSDLEMVGIINIKVEEAEHVYIVDVMSFTFRTATETYDLYKEGNPSIDEFTTKPKSGSESQPKTKHDPFADPFRDFDSFFNSHFKKESSESSKQTGSGNKKGASKHKGPAPKPGVDFEDPIYGTAWICGDCGATVNAFTCFKECPCCGATKGQCYDDFDEHKWGSDDDSVDSFDLEEGSDEYLSKDFRTYLIGYEFLTNNEYNQMRKKDKPALRKLYNQEVENFEFDMYQYPEFYGKTYESENQDSM</sequence>
<keyword evidence="3" id="KW-1185">Reference proteome</keyword>
<evidence type="ECO:0000256" key="1">
    <source>
        <dbReference type="SAM" id="MobiDB-lite"/>
    </source>
</evidence>
<gene>
    <name evidence="2" type="ORF">YASMINEVIRUS_38</name>
</gene>
<dbReference type="EMBL" id="UPSH01000001">
    <property type="protein sequence ID" value="VBB17576.1"/>
    <property type="molecule type" value="Genomic_DNA"/>
</dbReference>
<feature type="region of interest" description="Disordered" evidence="1">
    <location>
        <begin position="83"/>
        <end position="107"/>
    </location>
</feature>
<protein>
    <recommendedName>
        <fullName evidence="4">J domain-containing protein</fullName>
    </recommendedName>
</protein>
<feature type="compositionally biased region" description="Basic and acidic residues" evidence="1">
    <location>
        <begin position="97"/>
        <end position="107"/>
    </location>
</feature>
<comment type="caution">
    <text evidence="2">The sequence shown here is derived from an EMBL/GenBank/DDBJ whole genome shotgun (WGS) entry which is preliminary data.</text>
</comment>
<accession>A0A5K0U8X4</accession>
<reference evidence="2 3" key="1">
    <citation type="submission" date="2018-10" db="EMBL/GenBank/DDBJ databases">
        <authorList>
            <consortium name="IHU Genomes"/>
        </authorList>
    </citation>
    <scope>NUCLEOTIDE SEQUENCE [LARGE SCALE GENOMIC DNA]</scope>
    <source>
        <strain evidence="2 3">A1</strain>
    </source>
</reference>
<dbReference type="Proteomes" id="UP000594342">
    <property type="component" value="Unassembled WGS sequence"/>
</dbReference>
<proteinExistence type="predicted"/>
<name>A0A5K0U8X4_9VIRU</name>
<feature type="region of interest" description="Disordered" evidence="1">
    <location>
        <begin position="120"/>
        <end position="149"/>
    </location>
</feature>
<evidence type="ECO:0008006" key="4">
    <source>
        <dbReference type="Google" id="ProtNLM"/>
    </source>
</evidence>
<organism evidence="2 3">
    <name type="scientific">Yasminevirus sp. GU-2018</name>
    <dbReference type="NCBI Taxonomy" id="2420051"/>
    <lineage>
        <taxon>Viruses</taxon>
        <taxon>Varidnaviria</taxon>
        <taxon>Bamfordvirae</taxon>
        <taxon>Nucleocytoviricota</taxon>
        <taxon>Megaviricetes</taxon>
        <taxon>Imitervirales</taxon>
        <taxon>Mimiviridae</taxon>
        <taxon>Klosneuvirinae</taxon>
        <taxon>Yasminevirus</taxon>
        <taxon>Yasminevirus saudimassiliense</taxon>
    </lineage>
</organism>